<dbReference type="PANTHER" id="PTHR32120:SF10">
    <property type="entry name" value="SMALL RIBOSOMAL SUBUNIT BIOGENESIS GTPASE RSGA"/>
    <property type="match status" value="1"/>
</dbReference>
<dbReference type="InterPro" id="IPR010914">
    <property type="entry name" value="RsgA_GTPase_dom"/>
</dbReference>
<dbReference type="NCBIfam" id="TIGR00157">
    <property type="entry name" value="ribosome small subunit-dependent GTPase A"/>
    <property type="match status" value="1"/>
</dbReference>
<feature type="binding site" evidence="10">
    <location>
        <position position="294"/>
    </location>
    <ligand>
        <name>Zn(2+)</name>
        <dbReference type="ChEBI" id="CHEBI:29105"/>
    </ligand>
</feature>
<dbReference type="GO" id="GO:0005737">
    <property type="term" value="C:cytoplasm"/>
    <property type="evidence" value="ECO:0007669"/>
    <property type="project" value="UniProtKB-SubCell"/>
</dbReference>
<comment type="caution">
    <text evidence="14">The sequence shown here is derived from an EMBL/GenBank/DDBJ whole genome shotgun (WGS) entry which is preliminary data.</text>
</comment>
<keyword evidence="8 10" id="KW-0694">RNA-binding</keyword>
<dbReference type="RefSeq" id="WP_113821461.1">
    <property type="nucleotide sequence ID" value="NZ_QOCE01000002.1"/>
</dbReference>
<keyword evidence="2 10" id="KW-0690">Ribosome biogenesis</keyword>
<proteinExistence type="inferred from homology"/>
<keyword evidence="3 10" id="KW-0479">Metal-binding</keyword>
<comment type="subcellular location">
    <subcellularLocation>
        <location evidence="10">Cytoplasm</location>
    </subcellularLocation>
</comment>
<evidence type="ECO:0000313" key="15">
    <source>
        <dbReference type="Proteomes" id="UP000252706"/>
    </source>
</evidence>
<dbReference type="CDD" id="cd01854">
    <property type="entry name" value="YjeQ_EngC"/>
    <property type="match status" value="1"/>
</dbReference>
<evidence type="ECO:0000256" key="3">
    <source>
        <dbReference type="ARBA" id="ARBA00022723"/>
    </source>
</evidence>
<gene>
    <name evidence="10 14" type="primary">rsgA</name>
    <name evidence="14" type="ORF">DS909_00400</name>
</gene>
<dbReference type="EMBL" id="QOCE01000002">
    <property type="protein sequence ID" value="RBW62613.1"/>
    <property type="molecule type" value="Genomic_DNA"/>
</dbReference>
<keyword evidence="9 10" id="KW-0342">GTP-binding</keyword>
<sequence length="358" mass="39608">MTRDYSRFFPNLSTNTGSEPRSVLDTLGWQPFFAQQISSEEIEGTPPVRVTKVHRSGLHVQGAEGKFVLPPRSDATVGDWIMYNEALPNSSRVLARKSLYQRRAPGTDRQMQLIAANIDTAFIVTSCNQDFNIARLERYIALALEAEVTPVIVLTKADLSDDAGHYVETAETISDRVAVVVLDARGDEPEAKLAPWCKPKQTLAFLGSSGVGKSTLVNTLAGTDVTTQGIREDDSKGRHTTTHRQLHLLKNGCTVLDTPGMRELQITGATSGVSELFEDLTELSTQCKFSDCKHESEPGCRVLAAVARGEVDASRLQRWTKLVAEDRFHSASLQERKSKDKSLGKLVRAEQKRKRNRK</sequence>
<feature type="compositionally biased region" description="Basic and acidic residues" evidence="11">
    <location>
        <begin position="331"/>
        <end position="350"/>
    </location>
</feature>
<dbReference type="PANTHER" id="PTHR32120">
    <property type="entry name" value="SMALL RIBOSOMAL SUBUNIT BIOGENESIS GTPASE RSGA"/>
    <property type="match status" value="1"/>
</dbReference>
<name>A0A366XBS2_9RHOB</name>
<evidence type="ECO:0000256" key="8">
    <source>
        <dbReference type="ARBA" id="ARBA00022884"/>
    </source>
</evidence>
<comment type="cofactor">
    <cofactor evidence="10">
        <name>Zn(2+)</name>
        <dbReference type="ChEBI" id="CHEBI:29105"/>
    </cofactor>
    <text evidence="10">Binds 1 zinc ion per subunit.</text>
</comment>
<dbReference type="GO" id="GO:0042274">
    <property type="term" value="P:ribosomal small subunit biogenesis"/>
    <property type="evidence" value="ECO:0007669"/>
    <property type="project" value="UniProtKB-UniRule"/>
</dbReference>
<feature type="domain" description="EngC GTPase" evidence="12">
    <location>
        <begin position="116"/>
        <end position="262"/>
    </location>
</feature>
<keyword evidence="6 10" id="KW-0378">Hydrolase</keyword>
<dbReference type="Pfam" id="PF03193">
    <property type="entry name" value="RsgA_GTPase"/>
    <property type="match status" value="1"/>
</dbReference>
<comment type="subunit">
    <text evidence="10">Monomer. Associates with 30S ribosomal subunit, binds 16S rRNA.</text>
</comment>
<evidence type="ECO:0000256" key="2">
    <source>
        <dbReference type="ARBA" id="ARBA00022517"/>
    </source>
</evidence>
<feature type="binding site" evidence="10">
    <location>
        <position position="300"/>
    </location>
    <ligand>
        <name>Zn(2+)</name>
        <dbReference type="ChEBI" id="CHEBI:29105"/>
    </ligand>
</feature>
<feature type="region of interest" description="Disordered" evidence="11">
    <location>
        <begin position="331"/>
        <end position="358"/>
    </location>
</feature>
<evidence type="ECO:0000259" key="12">
    <source>
        <dbReference type="PROSITE" id="PS50936"/>
    </source>
</evidence>
<evidence type="ECO:0000259" key="13">
    <source>
        <dbReference type="PROSITE" id="PS51721"/>
    </source>
</evidence>
<dbReference type="InterPro" id="IPR004881">
    <property type="entry name" value="Ribosome_biogen_GTPase_RsgA"/>
</dbReference>
<evidence type="ECO:0000256" key="1">
    <source>
        <dbReference type="ARBA" id="ARBA00022490"/>
    </source>
</evidence>
<dbReference type="InterPro" id="IPR027417">
    <property type="entry name" value="P-loop_NTPase"/>
</dbReference>
<feature type="binding site" evidence="10">
    <location>
        <position position="287"/>
    </location>
    <ligand>
        <name>Zn(2+)</name>
        <dbReference type="ChEBI" id="CHEBI:29105"/>
    </ligand>
</feature>
<protein>
    <recommendedName>
        <fullName evidence="10">Small ribosomal subunit biogenesis GTPase RsgA</fullName>
        <ecNumber evidence="10">3.6.1.-</ecNumber>
    </recommendedName>
</protein>
<evidence type="ECO:0000256" key="4">
    <source>
        <dbReference type="ARBA" id="ARBA00022730"/>
    </source>
</evidence>
<organism evidence="14 15">
    <name type="scientific">Phaeobacter gallaeciensis</name>
    <dbReference type="NCBI Taxonomy" id="60890"/>
    <lineage>
        <taxon>Bacteria</taxon>
        <taxon>Pseudomonadati</taxon>
        <taxon>Pseudomonadota</taxon>
        <taxon>Alphaproteobacteria</taxon>
        <taxon>Rhodobacterales</taxon>
        <taxon>Roseobacteraceae</taxon>
        <taxon>Phaeobacter</taxon>
    </lineage>
</organism>
<dbReference type="EC" id="3.6.1.-" evidence="10"/>
<dbReference type="PROSITE" id="PS51721">
    <property type="entry name" value="G_CP"/>
    <property type="match status" value="1"/>
</dbReference>
<evidence type="ECO:0000256" key="11">
    <source>
        <dbReference type="SAM" id="MobiDB-lite"/>
    </source>
</evidence>
<dbReference type="GO" id="GO:0019843">
    <property type="term" value="F:rRNA binding"/>
    <property type="evidence" value="ECO:0007669"/>
    <property type="project" value="UniProtKB-KW"/>
</dbReference>
<evidence type="ECO:0000256" key="5">
    <source>
        <dbReference type="ARBA" id="ARBA00022741"/>
    </source>
</evidence>
<keyword evidence="5 10" id="KW-0547">Nucleotide-binding</keyword>
<feature type="binding site" evidence="10">
    <location>
        <position position="292"/>
    </location>
    <ligand>
        <name>Zn(2+)</name>
        <dbReference type="ChEBI" id="CHEBI:29105"/>
    </ligand>
</feature>
<dbReference type="GO" id="GO:0046872">
    <property type="term" value="F:metal ion binding"/>
    <property type="evidence" value="ECO:0007669"/>
    <property type="project" value="UniProtKB-KW"/>
</dbReference>
<dbReference type="AlphaFoldDB" id="A0A366XBS2"/>
<dbReference type="SUPFAM" id="SSF52540">
    <property type="entry name" value="P-loop containing nucleoside triphosphate hydrolases"/>
    <property type="match status" value="1"/>
</dbReference>
<dbReference type="HAMAP" id="MF_01820">
    <property type="entry name" value="GTPase_RsgA"/>
    <property type="match status" value="1"/>
</dbReference>
<reference evidence="14 15" key="1">
    <citation type="submission" date="2018-07" db="EMBL/GenBank/DDBJ databases">
        <title>Modular assembly of carbohydrate-degrading microbial communities in the ocean.</title>
        <authorList>
            <person name="Enke T.N."/>
            <person name="Datta M.S."/>
            <person name="Schwartzman J.A."/>
            <person name="Cermak N."/>
            <person name="Schmitz D.A."/>
            <person name="Barrere J."/>
            <person name="Cordero O.X."/>
        </authorList>
    </citation>
    <scope>NUCLEOTIDE SEQUENCE [LARGE SCALE GENOMIC DNA]</scope>
    <source>
        <strain evidence="14 15">C3M10</strain>
    </source>
</reference>
<evidence type="ECO:0000256" key="10">
    <source>
        <dbReference type="HAMAP-Rule" id="MF_01820"/>
    </source>
</evidence>
<dbReference type="InterPro" id="IPR030378">
    <property type="entry name" value="G_CP_dom"/>
</dbReference>
<feature type="binding site" evidence="10">
    <location>
        <begin position="155"/>
        <end position="158"/>
    </location>
    <ligand>
        <name>GTP</name>
        <dbReference type="ChEBI" id="CHEBI:37565"/>
    </ligand>
</feature>
<evidence type="ECO:0000256" key="7">
    <source>
        <dbReference type="ARBA" id="ARBA00022833"/>
    </source>
</evidence>
<evidence type="ECO:0000313" key="14">
    <source>
        <dbReference type="EMBL" id="RBW62613.1"/>
    </source>
</evidence>
<dbReference type="GO" id="GO:0005525">
    <property type="term" value="F:GTP binding"/>
    <property type="evidence" value="ECO:0007669"/>
    <property type="project" value="UniProtKB-UniRule"/>
</dbReference>
<keyword evidence="1 10" id="KW-0963">Cytoplasm</keyword>
<dbReference type="GO" id="GO:0003924">
    <property type="term" value="F:GTPase activity"/>
    <property type="evidence" value="ECO:0007669"/>
    <property type="project" value="UniProtKB-UniRule"/>
</dbReference>
<feature type="binding site" evidence="10">
    <location>
        <begin position="207"/>
        <end position="215"/>
    </location>
    <ligand>
        <name>GTP</name>
        <dbReference type="ChEBI" id="CHEBI:37565"/>
    </ligand>
</feature>
<comment type="function">
    <text evidence="10">One of several proteins that assist in the late maturation steps of the functional core of the 30S ribosomal subunit. Helps release RbfA from mature subunits. May play a role in the assembly of ribosomal proteins into the subunit. Circularly permuted GTPase that catalyzes slow GTP hydrolysis, GTPase activity is stimulated by the 30S ribosomal subunit.</text>
</comment>
<dbReference type="OrthoDB" id="9809485at2"/>
<dbReference type="Gene3D" id="3.40.50.300">
    <property type="entry name" value="P-loop containing nucleotide triphosphate hydrolases"/>
    <property type="match status" value="1"/>
</dbReference>
<dbReference type="Gene3D" id="1.10.40.50">
    <property type="entry name" value="Probable gtpase engc, domain 3"/>
    <property type="match status" value="1"/>
</dbReference>
<comment type="similarity">
    <text evidence="10">Belongs to the TRAFAC class YlqF/YawG GTPase family. RsgA subfamily.</text>
</comment>
<feature type="domain" description="CP-type G" evidence="13">
    <location>
        <begin position="108"/>
        <end position="264"/>
    </location>
</feature>
<keyword evidence="7 10" id="KW-0862">Zinc</keyword>
<accession>A0A366XBS2</accession>
<dbReference type="Proteomes" id="UP000252706">
    <property type="component" value="Unassembled WGS sequence"/>
</dbReference>
<evidence type="ECO:0000256" key="9">
    <source>
        <dbReference type="ARBA" id="ARBA00023134"/>
    </source>
</evidence>
<evidence type="ECO:0000256" key="6">
    <source>
        <dbReference type="ARBA" id="ARBA00022801"/>
    </source>
</evidence>
<keyword evidence="4 10" id="KW-0699">rRNA-binding</keyword>
<dbReference type="PROSITE" id="PS50936">
    <property type="entry name" value="ENGC_GTPASE"/>
    <property type="match status" value="1"/>
</dbReference>